<proteinExistence type="predicted"/>
<accession>A0ACC7NXP8</accession>
<protein>
    <submittedName>
        <fullName evidence="1">GDSL-type esterase/lipase family protein</fullName>
    </submittedName>
</protein>
<sequence>MKMVCLGDSFTRGFKIKANEAWASLLGERPGWEVLNLGINGDSSAGMLSRFRQDVIDAAPARVLITGGINDLILRVPADTVCSNMATMVHHARHHRIVPVLGLEPPVIPDMAESYWPGVTDFWRVNLELGELRLKLQAFAKAFKVETVDFNGQMDAYAGELRELYSDGLHLKAEGNRLMAEAVPDM</sequence>
<dbReference type="Proteomes" id="UP001631969">
    <property type="component" value="Unassembled WGS sequence"/>
</dbReference>
<organism evidence="1 2">
    <name type="scientific">Paenibacillus mesotrionivorans</name>
    <dbReference type="NCBI Taxonomy" id="3160968"/>
    <lineage>
        <taxon>Bacteria</taxon>
        <taxon>Bacillati</taxon>
        <taxon>Bacillota</taxon>
        <taxon>Bacilli</taxon>
        <taxon>Bacillales</taxon>
        <taxon>Paenibacillaceae</taxon>
        <taxon>Paenibacillus</taxon>
    </lineage>
</organism>
<comment type="caution">
    <text evidence="1">The sequence shown here is derived from an EMBL/GenBank/DDBJ whole genome shotgun (WGS) entry which is preliminary data.</text>
</comment>
<evidence type="ECO:0000313" key="1">
    <source>
        <dbReference type="EMBL" id="MFM9326832.1"/>
    </source>
</evidence>
<dbReference type="EMBL" id="JBJURJ010000001">
    <property type="protein sequence ID" value="MFM9326832.1"/>
    <property type="molecule type" value="Genomic_DNA"/>
</dbReference>
<name>A0ACC7NXP8_9BACL</name>
<evidence type="ECO:0000313" key="2">
    <source>
        <dbReference type="Proteomes" id="UP001631969"/>
    </source>
</evidence>
<gene>
    <name evidence="1" type="ORF">ACI1P1_00835</name>
</gene>
<reference evidence="1" key="1">
    <citation type="submission" date="2024-12" db="EMBL/GenBank/DDBJ databases">
        <authorList>
            <person name="Wu N."/>
        </authorList>
    </citation>
    <scope>NUCLEOTIDE SEQUENCE</scope>
    <source>
        <strain evidence="1">P15</strain>
    </source>
</reference>
<keyword evidence="2" id="KW-1185">Reference proteome</keyword>